<comment type="caution">
    <text evidence="1">The sequence shown here is derived from an EMBL/GenBank/DDBJ whole genome shotgun (WGS) entry which is preliminary data.</text>
</comment>
<proteinExistence type="predicted"/>
<dbReference type="Proteomes" id="UP001143910">
    <property type="component" value="Unassembled WGS sequence"/>
</dbReference>
<protein>
    <submittedName>
        <fullName evidence="1">Uncharacterized protein</fullName>
    </submittedName>
</protein>
<keyword evidence="2" id="KW-1185">Reference proteome</keyword>
<gene>
    <name evidence="1" type="ORF">NQ176_g2907</name>
</gene>
<sequence length="159" mass="17305">MSVSLLYESKVRAPLAKVWEFLIDSENYTTLNPGCIENGPATISPATDGIPEKREWTAVEATTVLGGLYTHTVTLAITATLEAPEQLVVHDIKTSAGVVVHIEYAIEEVQQQEGGGAQTLLKDTITITAPWYIRIMAASTVRKIQAKKAKLIQDALQTK</sequence>
<evidence type="ECO:0000313" key="1">
    <source>
        <dbReference type="EMBL" id="KAJ2980006.1"/>
    </source>
</evidence>
<organism evidence="1 2">
    <name type="scientific">Zarea fungicola</name>
    <dbReference type="NCBI Taxonomy" id="93591"/>
    <lineage>
        <taxon>Eukaryota</taxon>
        <taxon>Fungi</taxon>
        <taxon>Dikarya</taxon>
        <taxon>Ascomycota</taxon>
        <taxon>Pezizomycotina</taxon>
        <taxon>Sordariomycetes</taxon>
        <taxon>Hypocreomycetidae</taxon>
        <taxon>Hypocreales</taxon>
        <taxon>Cordycipitaceae</taxon>
        <taxon>Zarea</taxon>
    </lineage>
</organism>
<reference evidence="1" key="1">
    <citation type="submission" date="2022-08" db="EMBL/GenBank/DDBJ databases">
        <title>Genome Sequence of Lecanicillium fungicola.</title>
        <authorList>
            <person name="Buettner E."/>
        </authorList>
    </citation>
    <scope>NUCLEOTIDE SEQUENCE</scope>
    <source>
        <strain evidence="1">Babe33</strain>
    </source>
</reference>
<evidence type="ECO:0000313" key="2">
    <source>
        <dbReference type="Proteomes" id="UP001143910"/>
    </source>
</evidence>
<accession>A0ACC1NNB1</accession>
<dbReference type="EMBL" id="JANJQO010000234">
    <property type="protein sequence ID" value="KAJ2980006.1"/>
    <property type="molecule type" value="Genomic_DNA"/>
</dbReference>
<name>A0ACC1NNB1_9HYPO</name>